<dbReference type="CDD" id="cd11647">
    <property type="entry name" value="DHP5_DphB"/>
    <property type="match status" value="1"/>
</dbReference>
<feature type="binding site" evidence="6 7">
    <location>
        <begin position="115"/>
        <end position="116"/>
    </location>
    <ligand>
        <name>S-adenosyl-L-methionine</name>
        <dbReference type="ChEBI" id="CHEBI:59789"/>
    </ligand>
</feature>
<dbReference type="UniPathway" id="UPA00559"/>
<dbReference type="Pfam" id="PF00590">
    <property type="entry name" value="TP_methylase"/>
    <property type="match status" value="1"/>
</dbReference>
<keyword evidence="10" id="KW-1185">Reference proteome</keyword>
<reference evidence="9 10" key="1">
    <citation type="submission" date="2018-05" db="EMBL/GenBank/DDBJ databases">
        <title>Complete Genome Sequences of Extremely Thermoacidophilic, Metal-Mobilizing Type-Strain Members of the Archaeal Family Sulfolobaceae: Acidianus brierleyi DSM-1651T, Acidianus sulfidivorans DSM-18786T, Metallosphaera hakonensis DSM-7519T, and Metallosphaera prunae DSM-10039T.</title>
        <authorList>
            <person name="Counts J.A."/>
            <person name="Kelly R.M."/>
        </authorList>
    </citation>
    <scope>NUCLEOTIDE SEQUENCE [LARGE SCALE GENOMIC DNA]</scope>
    <source>
        <strain evidence="9 10">HO1-1</strain>
    </source>
</reference>
<comment type="function">
    <text evidence="6">S-adenosyl-L-methionine-dependent methyltransferase that catalyzes the trimethylation of the amino group of the modified target histidine residue in translation elongation factor 2 (EF-2), to form an intermediate called diphthine. The three successive methylation reactions represent the second step of diphthamide biosynthesis.</text>
</comment>
<feature type="binding site" evidence="6 7">
    <location>
        <position position="90"/>
    </location>
    <ligand>
        <name>S-adenosyl-L-methionine</name>
        <dbReference type="ChEBI" id="CHEBI:59789"/>
    </ligand>
</feature>
<dbReference type="GO" id="GO:0004164">
    <property type="term" value="F:diphthine synthase activity"/>
    <property type="evidence" value="ECO:0007669"/>
    <property type="project" value="UniProtKB-UniRule"/>
</dbReference>
<dbReference type="KEGG" id="mhk:DFR87_09985"/>
<name>A0A2U9IV76_9CREN</name>
<reference evidence="10" key="3">
    <citation type="submission" date="2020-03" db="EMBL/GenBank/DDBJ databases">
        <title>Sequencing and Assembly of Multiple Reported Metal-Biooxidizing Members of the Extremely Thermoacidophilic Archaeal Family Sulfolobaceae.</title>
        <authorList>
            <person name="Counts J.A."/>
            <person name="Kelly R.M."/>
        </authorList>
    </citation>
    <scope>NUCLEOTIDE SEQUENCE [LARGE SCALE GENOMIC DNA]</scope>
    <source>
        <strain evidence="10">HO1-1</strain>
    </source>
</reference>
<feature type="binding site" evidence="6 7">
    <location>
        <position position="233"/>
    </location>
    <ligand>
        <name>S-adenosyl-L-methionine</name>
        <dbReference type="ChEBI" id="CHEBI:59789"/>
    </ligand>
</feature>
<evidence type="ECO:0000256" key="6">
    <source>
        <dbReference type="HAMAP-Rule" id="MF_01084"/>
    </source>
</evidence>
<evidence type="ECO:0000256" key="7">
    <source>
        <dbReference type="PIRSR" id="PIRSR036432-1"/>
    </source>
</evidence>
<dbReference type="RefSeq" id="WP_054836243.1">
    <property type="nucleotide sequence ID" value="NZ_BBBA01000002.1"/>
</dbReference>
<comment type="similarity">
    <text evidence="2 6">Belongs to the diphthine synthase family.</text>
</comment>
<evidence type="ECO:0000256" key="3">
    <source>
        <dbReference type="ARBA" id="ARBA00022603"/>
    </source>
</evidence>
<evidence type="ECO:0000256" key="4">
    <source>
        <dbReference type="ARBA" id="ARBA00022679"/>
    </source>
</evidence>
<dbReference type="NCBIfam" id="TIGR00522">
    <property type="entry name" value="dph5"/>
    <property type="match status" value="1"/>
</dbReference>
<proteinExistence type="inferred from homology"/>
<comment type="pathway">
    <text evidence="1 6">Protein modification; peptidyl-diphthamide biosynthesis.</text>
</comment>
<evidence type="ECO:0000256" key="2">
    <source>
        <dbReference type="ARBA" id="ARBA00006729"/>
    </source>
</evidence>
<evidence type="ECO:0000256" key="1">
    <source>
        <dbReference type="ARBA" id="ARBA00005156"/>
    </source>
</evidence>
<dbReference type="PANTHER" id="PTHR10882">
    <property type="entry name" value="DIPHTHINE SYNTHASE"/>
    <property type="match status" value="1"/>
</dbReference>
<dbReference type="OrthoDB" id="39139at2157"/>
<keyword evidence="5 6" id="KW-0949">S-adenosyl-L-methionine</keyword>
<dbReference type="Proteomes" id="UP000247586">
    <property type="component" value="Chromosome"/>
</dbReference>
<feature type="binding site" evidence="6 7">
    <location>
        <position position="208"/>
    </location>
    <ligand>
        <name>S-adenosyl-L-methionine</name>
        <dbReference type="ChEBI" id="CHEBI:59789"/>
    </ligand>
</feature>
<dbReference type="InterPro" id="IPR014776">
    <property type="entry name" value="4pyrrole_Mease_sub2"/>
</dbReference>
<sequence length="254" mass="28478">MSDMFFVGLGLSKRFLTNASIEALRNSDVIYADVYTSISCDLNIQTLREISGKTVFPATREILEMKEKEIYSQLDQGIKIAIATIGDPMIATTHVSLAAGAKRRGHRVIVVPGVSVHCYMISKSMLSSYKFGKSVTVTFPYLEKLDYTPYNVIKENRERGLHTLVYLDLKETGVMTADLAIGLLRRMEENKKEGVITEDDIVVIGERLGCQEERIKALKVREVSAEKFGNPPHIIIIPARNLYEMEIEGLKCLS</sequence>
<dbReference type="GeneID" id="36835673"/>
<feature type="binding site" evidence="6 7">
    <location>
        <position position="87"/>
    </location>
    <ligand>
        <name>S-adenosyl-L-methionine</name>
        <dbReference type="ChEBI" id="CHEBI:59789"/>
    </ligand>
</feature>
<dbReference type="InterPro" id="IPR014777">
    <property type="entry name" value="4pyrrole_Mease_sub1"/>
</dbReference>
<dbReference type="SUPFAM" id="SSF53790">
    <property type="entry name" value="Tetrapyrrole methylase"/>
    <property type="match status" value="1"/>
</dbReference>
<comment type="catalytic activity">
    <reaction evidence="6">
        <text>2-[(3S)-amino-3-carboxypropyl]-L-histidyl-[translation elongation factor 2] + 3 S-adenosyl-L-methionine = diphthine-[translation elongation factor 2] + 3 S-adenosyl-L-homocysteine + 3 H(+)</text>
        <dbReference type="Rhea" id="RHEA:36415"/>
        <dbReference type="Rhea" id="RHEA-COMP:9749"/>
        <dbReference type="Rhea" id="RHEA-COMP:10172"/>
        <dbReference type="ChEBI" id="CHEBI:15378"/>
        <dbReference type="ChEBI" id="CHEBI:57856"/>
        <dbReference type="ChEBI" id="CHEBI:59789"/>
        <dbReference type="ChEBI" id="CHEBI:73995"/>
        <dbReference type="ChEBI" id="CHEBI:82696"/>
        <dbReference type="EC" id="2.1.1.98"/>
    </reaction>
</comment>
<dbReference type="EC" id="2.1.1.98" evidence="6"/>
<dbReference type="Gene3D" id="3.40.1010.10">
    <property type="entry name" value="Cobalt-precorrin-4 Transmethylase, Domain 1"/>
    <property type="match status" value="1"/>
</dbReference>
<keyword evidence="3 6" id="KW-0489">Methyltransferase</keyword>
<dbReference type="EMBL" id="CP029287">
    <property type="protein sequence ID" value="AWR99959.1"/>
    <property type="molecule type" value="Genomic_DNA"/>
</dbReference>
<keyword evidence="4 6" id="KW-0808">Transferase</keyword>
<dbReference type="GO" id="GO:0032259">
    <property type="term" value="P:methylation"/>
    <property type="evidence" value="ECO:0007669"/>
    <property type="project" value="UniProtKB-KW"/>
</dbReference>
<dbReference type="PANTHER" id="PTHR10882:SF0">
    <property type="entry name" value="DIPHTHINE METHYL ESTER SYNTHASE"/>
    <property type="match status" value="1"/>
</dbReference>
<gene>
    <name evidence="6" type="primary">dphB</name>
    <name evidence="9" type="ORF">DFR87_09985</name>
</gene>
<protein>
    <recommendedName>
        <fullName evidence="6">Diphthine synthase</fullName>
        <ecNumber evidence="6">2.1.1.98</ecNumber>
    </recommendedName>
    <alternativeName>
        <fullName evidence="6">Diphthamide biosynthesis methyltransferase</fullName>
    </alternativeName>
</protein>
<feature type="binding site" evidence="6 7">
    <location>
        <position position="11"/>
    </location>
    <ligand>
        <name>S-adenosyl-L-methionine</name>
        <dbReference type="ChEBI" id="CHEBI:59789"/>
    </ligand>
</feature>
<evidence type="ECO:0000313" key="9">
    <source>
        <dbReference type="EMBL" id="AWR99959.1"/>
    </source>
</evidence>
<dbReference type="PIRSF" id="PIRSF036432">
    <property type="entry name" value="Diphthine_synth"/>
    <property type="match status" value="1"/>
</dbReference>
<reference evidence="10" key="2">
    <citation type="submission" date="2020-03" db="EMBL/GenBank/DDBJ databases">
        <title>Complete Genome Sequences of Extremely Thermoacidophilic, Metal-Mobilizing Type-Strain Members of the Archaeal Family Sulfolobaceae: Acidianus brierleyi DSM-1651T, Acidianus sulfidivorans DSM-18786T, Metallosphaera hakonensis DSM-7519T, and Metallosphaera prunae DSM-10039T.</title>
        <authorList>
            <person name="Counts J.A."/>
            <person name="Kelly R.M."/>
        </authorList>
    </citation>
    <scope>NUCLEOTIDE SEQUENCE [LARGE SCALE GENOMIC DNA]</scope>
    <source>
        <strain evidence="10">HO1-1</strain>
    </source>
</reference>
<evidence type="ECO:0000313" key="10">
    <source>
        <dbReference type="Proteomes" id="UP000247586"/>
    </source>
</evidence>
<dbReference type="AlphaFoldDB" id="A0A2U9IV76"/>
<feature type="domain" description="Tetrapyrrole methylase" evidence="8">
    <location>
        <begin position="6"/>
        <end position="223"/>
    </location>
</feature>
<dbReference type="InterPro" id="IPR004551">
    <property type="entry name" value="Dphthn_synthase"/>
</dbReference>
<dbReference type="STRING" id="1293036.GCA_001315825_00626"/>
<dbReference type="HAMAP" id="MF_01084">
    <property type="entry name" value="Diphthine_synth"/>
    <property type="match status" value="1"/>
</dbReference>
<dbReference type="GO" id="GO:0017183">
    <property type="term" value="P:protein histidyl modification to diphthamide"/>
    <property type="evidence" value="ECO:0007669"/>
    <property type="project" value="UniProtKB-UniRule"/>
</dbReference>
<evidence type="ECO:0000256" key="5">
    <source>
        <dbReference type="ARBA" id="ARBA00022691"/>
    </source>
</evidence>
<feature type="binding site" evidence="6 7">
    <location>
        <position position="167"/>
    </location>
    <ligand>
        <name>S-adenosyl-L-methionine</name>
        <dbReference type="ChEBI" id="CHEBI:59789"/>
    </ligand>
</feature>
<dbReference type="Gene3D" id="3.30.950.10">
    <property type="entry name" value="Methyltransferase, Cobalt-precorrin-4 Transmethylase, Domain 2"/>
    <property type="match status" value="1"/>
</dbReference>
<dbReference type="InterPro" id="IPR000878">
    <property type="entry name" value="4pyrrol_Mease"/>
</dbReference>
<organism evidence="9 10">
    <name type="scientific">Metallosphaera hakonensis JCM 8857 = DSM 7519</name>
    <dbReference type="NCBI Taxonomy" id="1293036"/>
    <lineage>
        <taxon>Archaea</taxon>
        <taxon>Thermoproteota</taxon>
        <taxon>Thermoprotei</taxon>
        <taxon>Sulfolobales</taxon>
        <taxon>Sulfolobaceae</taxon>
        <taxon>Metallosphaera</taxon>
    </lineage>
</organism>
<accession>A0A2U9IV76</accession>
<dbReference type="InterPro" id="IPR035996">
    <property type="entry name" value="4pyrrol_Methylase_sf"/>
</dbReference>
<comment type="subunit">
    <text evidence="6">Homodimer.</text>
</comment>
<evidence type="ECO:0000259" key="8">
    <source>
        <dbReference type="Pfam" id="PF00590"/>
    </source>
</evidence>